<dbReference type="InterPro" id="IPR047794">
    <property type="entry name" value="C45_proenzyme-like"/>
</dbReference>
<dbReference type="InterPro" id="IPR029062">
    <property type="entry name" value="Class_I_gatase-like"/>
</dbReference>
<dbReference type="AlphaFoldDB" id="A0A438MRV3"/>
<feature type="domain" description="Peptidase C45 hydrolase" evidence="1">
    <location>
        <begin position="118"/>
        <end position="333"/>
    </location>
</feature>
<dbReference type="VEuPathDB" id="FungiDB:PV10_04090"/>
<dbReference type="NCBIfam" id="NF040521">
    <property type="entry name" value="C45_proenzyme"/>
    <property type="match status" value="1"/>
</dbReference>
<dbReference type="Proteomes" id="UP000288859">
    <property type="component" value="Unassembled WGS sequence"/>
</dbReference>
<comment type="caution">
    <text evidence="2">The sequence shown here is derived from an EMBL/GenBank/DDBJ whole genome shotgun (WGS) entry which is preliminary data.</text>
</comment>
<dbReference type="Pfam" id="PF03417">
    <property type="entry name" value="AAT"/>
    <property type="match status" value="1"/>
</dbReference>
<dbReference type="InterPro" id="IPR005079">
    <property type="entry name" value="Peptidase_C45_hydrolase"/>
</dbReference>
<evidence type="ECO:0000259" key="1">
    <source>
        <dbReference type="Pfam" id="PF03417"/>
    </source>
</evidence>
<dbReference type="OrthoDB" id="543156at2759"/>
<dbReference type="Gene3D" id="3.60.60.10">
    <property type="entry name" value="Penicillin V Acylase, Chain A"/>
    <property type="match status" value="1"/>
</dbReference>
<dbReference type="Gene3D" id="3.40.50.880">
    <property type="match status" value="1"/>
</dbReference>
<proteinExistence type="predicted"/>
<sequence>MLVINCQGSPYEVGVQHGGAARKQIAGSIAFYSWLFKKYTDRSWESILPIAKAFGVNIEQRWPRYYQELKGIAAGSGRDILDILALNVRTEIAFGLLTSSNGPAPSRSDGCTTVSLQTGEHSWLGQNWDWMEEQKENLVLLTVACSGKPTIKMVTEGGIIGKIGLNEYGVGVCLNAIRSRGLNDTKLPAHLALRMALEASSAREARSAIENIGLAGSAHILVADAKDHFGLEFTSRTCMQLDGNSNGYILHTNHMLGIHEGIDELAEADSFARMDRISLLTAQADFPEQDLKAFATLFDDHDGFPVSICRAQEGISEDATVFNIVMDLRSVQAVVSLVNYPQVSATHIKLEMAGKPKILYILSSHFNGWYLPEFAHPYQVLSPHTETFIASPTGESVCDPISVERFKDDEDAQEFFRTKKHLWTKTDLLTSYVGRAEEFDIIFVVGGFGPMWDLATDKTSIQLLEEFHKADKILVGLCHGSAAFLNVKKADGTPVLAGEAVTGFSDLEEEQAYAIKVAPPGMPFDLEKALNEKSGGKYEKAAEAWAPHVVVSPSKKLLFGQNPGSAHDLAVEVLKVLQGTS</sequence>
<name>A0A438MRV3_EXOME</name>
<dbReference type="PANTHER" id="PTHR34180:SF1">
    <property type="entry name" value="BETA-ALANYL-DOPAMINE_CARCININE HYDROLASE"/>
    <property type="match status" value="1"/>
</dbReference>
<evidence type="ECO:0000313" key="3">
    <source>
        <dbReference type="Proteomes" id="UP000288859"/>
    </source>
</evidence>
<evidence type="ECO:0000313" key="2">
    <source>
        <dbReference type="EMBL" id="RVX66398.1"/>
    </source>
</evidence>
<protein>
    <recommendedName>
        <fullName evidence="1">Peptidase C45 hydrolase domain-containing protein</fullName>
    </recommendedName>
</protein>
<reference evidence="2 3" key="1">
    <citation type="submission" date="2017-03" db="EMBL/GenBank/DDBJ databases">
        <title>Genomes of endolithic fungi from Antarctica.</title>
        <authorList>
            <person name="Coleine C."/>
            <person name="Masonjones S."/>
            <person name="Stajich J.E."/>
        </authorList>
    </citation>
    <scope>NUCLEOTIDE SEQUENCE [LARGE SCALE GENOMIC DNA]</scope>
    <source>
        <strain evidence="2 3">CCFEE 6314</strain>
    </source>
</reference>
<dbReference type="EMBL" id="NAJM01000062">
    <property type="protein sequence ID" value="RVX66398.1"/>
    <property type="molecule type" value="Genomic_DNA"/>
</dbReference>
<dbReference type="SUPFAM" id="SSF52317">
    <property type="entry name" value="Class I glutamine amidotransferase-like"/>
    <property type="match status" value="1"/>
</dbReference>
<dbReference type="CDD" id="cd03141">
    <property type="entry name" value="GATase1_Hsp31_like"/>
    <property type="match status" value="1"/>
</dbReference>
<gene>
    <name evidence="2" type="ORF">B0A52_09628</name>
</gene>
<dbReference type="InterPro" id="IPR047801">
    <property type="entry name" value="Peptidase_C45"/>
</dbReference>
<organism evidence="2 3">
    <name type="scientific">Exophiala mesophila</name>
    <name type="common">Black yeast-like fungus</name>
    <dbReference type="NCBI Taxonomy" id="212818"/>
    <lineage>
        <taxon>Eukaryota</taxon>
        <taxon>Fungi</taxon>
        <taxon>Dikarya</taxon>
        <taxon>Ascomycota</taxon>
        <taxon>Pezizomycotina</taxon>
        <taxon>Eurotiomycetes</taxon>
        <taxon>Chaetothyriomycetidae</taxon>
        <taxon>Chaetothyriales</taxon>
        <taxon>Herpotrichiellaceae</taxon>
        <taxon>Exophiala</taxon>
    </lineage>
</organism>
<dbReference type="PANTHER" id="PTHR34180">
    <property type="entry name" value="PEPTIDASE C45"/>
    <property type="match status" value="1"/>
</dbReference>
<accession>A0A438MRV3</accession>
<dbReference type="Gene3D" id="1.10.10.2120">
    <property type="match status" value="1"/>
</dbReference>